<protein>
    <submittedName>
        <fullName evidence="1">Uncharacterized protein</fullName>
    </submittedName>
</protein>
<evidence type="ECO:0000313" key="2">
    <source>
        <dbReference type="Proteomes" id="UP000483802"/>
    </source>
</evidence>
<proteinExistence type="predicted"/>
<evidence type="ECO:0000313" key="1">
    <source>
        <dbReference type="EMBL" id="MVO84546.1"/>
    </source>
</evidence>
<dbReference type="AlphaFoldDB" id="A0A6L6WVV6"/>
<comment type="caution">
    <text evidence="1">The sequence shown here is derived from an EMBL/GenBank/DDBJ whole genome shotgun (WGS) entry which is preliminary data.</text>
</comment>
<gene>
    <name evidence="1" type="ORF">GPA10_07085</name>
</gene>
<dbReference type="Proteomes" id="UP000483802">
    <property type="component" value="Unassembled WGS sequence"/>
</dbReference>
<dbReference type="RefSeq" id="WP_157164742.1">
    <property type="nucleotide sequence ID" value="NZ_WPNZ01000003.1"/>
</dbReference>
<dbReference type="EMBL" id="WPNZ01000003">
    <property type="protein sequence ID" value="MVO84546.1"/>
    <property type="molecule type" value="Genomic_DNA"/>
</dbReference>
<organism evidence="1 2">
    <name type="scientific">Streptomyces typhae</name>
    <dbReference type="NCBI Taxonomy" id="2681492"/>
    <lineage>
        <taxon>Bacteria</taxon>
        <taxon>Bacillati</taxon>
        <taxon>Actinomycetota</taxon>
        <taxon>Actinomycetes</taxon>
        <taxon>Kitasatosporales</taxon>
        <taxon>Streptomycetaceae</taxon>
        <taxon>Streptomyces</taxon>
    </lineage>
</organism>
<sequence length="52" mass="6326">MGVVDHEWIADLQRDGRYTRLLQLLERKAWQRRLAQRMHQLIAQRRADGDVR</sequence>
<name>A0A6L6WVV6_9ACTN</name>
<accession>A0A6L6WVV6</accession>
<keyword evidence="2" id="KW-1185">Reference proteome</keyword>
<reference evidence="1 2" key="1">
    <citation type="submission" date="2019-11" db="EMBL/GenBank/DDBJ databases">
        <title>Streptomyces typhae sp. nov., a novel endophytic actinomycete isolated from the root of cattail pollen (Typha angustifolia L.).</title>
        <authorList>
            <person name="Peng C."/>
        </authorList>
    </citation>
    <scope>NUCLEOTIDE SEQUENCE [LARGE SCALE GENOMIC DNA]</scope>
    <source>
        <strain evidence="2">p1417</strain>
    </source>
</reference>